<protein>
    <recommendedName>
        <fullName evidence="8">S-adenosylmethionine synthetase C-terminal domain-containing protein</fullName>
    </recommendedName>
</protein>
<dbReference type="SUPFAM" id="SSF55973">
    <property type="entry name" value="S-adenosylmethionine synthetase"/>
    <property type="match status" value="1"/>
</dbReference>
<sequence>MITKTIIDAGLAEEAQTAISYAIGKAEPVAFEVDTLGTGQYSDEQLTKACAGVFPLRPAAMIDALHLGAGTRISAYSAYGHFGNSQSAWENTTAWINKLRDALAVDR</sequence>
<evidence type="ECO:0000256" key="7">
    <source>
        <dbReference type="ARBA" id="ARBA00022958"/>
    </source>
</evidence>
<evidence type="ECO:0000256" key="6">
    <source>
        <dbReference type="ARBA" id="ARBA00022842"/>
    </source>
</evidence>
<dbReference type="InterPro" id="IPR022630">
    <property type="entry name" value="S-AdoMet_synt_C"/>
</dbReference>
<keyword evidence="1" id="KW-0554">One-carbon metabolism</keyword>
<evidence type="ECO:0000256" key="5">
    <source>
        <dbReference type="ARBA" id="ARBA00022840"/>
    </source>
</evidence>
<comment type="caution">
    <text evidence="9">The sequence shown here is derived from an EMBL/GenBank/DDBJ whole genome shotgun (WGS) entry which is preliminary data.</text>
</comment>
<accession>A0ABR4SJ28</accession>
<keyword evidence="3" id="KW-0479">Metal-binding</keyword>
<reference evidence="9 10" key="1">
    <citation type="submission" date="2014-01" db="EMBL/GenBank/DDBJ databases">
        <title>Draft genome sequence of the multidrug-resistant clinical isolate Dermabacter hominis 1368.</title>
        <authorList>
            <person name="Albersmeier A."/>
            <person name="Bomholt C."/>
            <person name="Glaub A."/>
            <person name="Ruckert C."/>
            <person name="Soriano F."/>
            <person name="Fernandez-Natal I."/>
            <person name="Tauch A."/>
        </authorList>
    </citation>
    <scope>NUCLEOTIDE SEQUENCE [LARGE SCALE GENOMIC DNA]</scope>
    <source>
        <strain evidence="9 10">1368</strain>
    </source>
</reference>
<evidence type="ECO:0000256" key="4">
    <source>
        <dbReference type="ARBA" id="ARBA00022741"/>
    </source>
</evidence>
<evidence type="ECO:0000313" key="10">
    <source>
        <dbReference type="Proteomes" id="UP000030182"/>
    </source>
</evidence>
<dbReference type="PANTHER" id="PTHR11964">
    <property type="entry name" value="S-ADENOSYLMETHIONINE SYNTHETASE"/>
    <property type="match status" value="1"/>
</dbReference>
<keyword evidence="7" id="KW-0630">Potassium</keyword>
<evidence type="ECO:0000256" key="2">
    <source>
        <dbReference type="ARBA" id="ARBA00022679"/>
    </source>
</evidence>
<keyword evidence="5" id="KW-0067">ATP-binding</keyword>
<proteinExistence type="predicted"/>
<evidence type="ECO:0000256" key="1">
    <source>
        <dbReference type="ARBA" id="ARBA00022563"/>
    </source>
</evidence>
<evidence type="ECO:0000313" key="9">
    <source>
        <dbReference type="EMBL" id="KDS93199.1"/>
    </source>
</evidence>
<keyword evidence="4" id="KW-0547">Nucleotide-binding</keyword>
<keyword evidence="6" id="KW-0460">Magnesium</keyword>
<dbReference type="InterPro" id="IPR002133">
    <property type="entry name" value="S-AdoMet_synthetase"/>
</dbReference>
<gene>
    <name evidence="9" type="ORF">DHOM_07015</name>
</gene>
<dbReference type="InterPro" id="IPR022636">
    <property type="entry name" value="S-AdoMet_synthetase_sfam"/>
</dbReference>
<dbReference type="Proteomes" id="UP000030182">
    <property type="component" value="Unassembled WGS sequence"/>
</dbReference>
<dbReference type="EMBL" id="JDRS01000009">
    <property type="protein sequence ID" value="KDS93199.1"/>
    <property type="molecule type" value="Genomic_DNA"/>
</dbReference>
<keyword evidence="2" id="KW-0808">Transferase</keyword>
<feature type="domain" description="S-adenosylmethionine synthetase C-terminal" evidence="8">
    <location>
        <begin position="2"/>
        <end position="90"/>
    </location>
</feature>
<keyword evidence="10" id="KW-1185">Reference proteome</keyword>
<name>A0ABR4SJ28_9MICO</name>
<evidence type="ECO:0000259" key="8">
    <source>
        <dbReference type="Pfam" id="PF02773"/>
    </source>
</evidence>
<dbReference type="Gene3D" id="3.30.300.10">
    <property type="match status" value="1"/>
</dbReference>
<organism evidence="9 10">
    <name type="scientific">Dermabacter hominis 1368</name>
    <dbReference type="NCBI Taxonomy" id="1450519"/>
    <lineage>
        <taxon>Bacteria</taxon>
        <taxon>Bacillati</taxon>
        <taxon>Actinomycetota</taxon>
        <taxon>Actinomycetes</taxon>
        <taxon>Micrococcales</taxon>
        <taxon>Dermabacteraceae</taxon>
        <taxon>Dermabacter</taxon>
    </lineage>
</organism>
<evidence type="ECO:0000256" key="3">
    <source>
        <dbReference type="ARBA" id="ARBA00022723"/>
    </source>
</evidence>
<dbReference type="Pfam" id="PF02773">
    <property type="entry name" value="S-AdoMet_synt_C"/>
    <property type="match status" value="1"/>
</dbReference>